<name>A0ABQ7VE67_SOLTU</name>
<keyword evidence="2" id="KW-1185">Reference proteome</keyword>
<organism evidence="1 2">
    <name type="scientific">Solanum tuberosum</name>
    <name type="common">Potato</name>
    <dbReference type="NCBI Taxonomy" id="4113"/>
    <lineage>
        <taxon>Eukaryota</taxon>
        <taxon>Viridiplantae</taxon>
        <taxon>Streptophyta</taxon>
        <taxon>Embryophyta</taxon>
        <taxon>Tracheophyta</taxon>
        <taxon>Spermatophyta</taxon>
        <taxon>Magnoliopsida</taxon>
        <taxon>eudicotyledons</taxon>
        <taxon>Gunneridae</taxon>
        <taxon>Pentapetalae</taxon>
        <taxon>asterids</taxon>
        <taxon>lamiids</taxon>
        <taxon>Solanales</taxon>
        <taxon>Solanaceae</taxon>
        <taxon>Solanoideae</taxon>
        <taxon>Solaneae</taxon>
        <taxon>Solanum</taxon>
    </lineage>
</organism>
<reference evidence="1 2" key="1">
    <citation type="journal article" date="2021" name="bioRxiv">
        <title>Chromosome-scale and haplotype-resolved genome assembly of a tetraploid potato cultivar.</title>
        <authorList>
            <person name="Sun H."/>
            <person name="Jiao W.-B."/>
            <person name="Krause K."/>
            <person name="Campoy J.A."/>
            <person name="Goel M."/>
            <person name="Folz-Donahue K."/>
            <person name="Kukat C."/>
            <person name="Huettel B."/>
            <person name="Schneeberger K."/>
        </authorList>
    </citation>
    <scope>NUCLEOTIDE SEQUENCE [LARGE SCALE GENOMIC DNA]</scope>
    <source>
        <strain evidence="1">SolTubOtavaFocal</strain>
        <tissue evidence="1">Leaves</tissue>
    </source>
</reference>
<proteinExistence type="predicted"/>
<accession>A0ABQ7VE67</accession>
<dbReference type="Proteomes" id="UP000826656">
    <property type="component" value="Unassembled WGS sequence"/>
</dbReference>
<dbReference type="EMBL" id="JAIVGD010000013">
    <property type="protein sequence ID" value="KAH0761736.1"/>
    <property type="molecule type" value="Genomic_DNA"/>
</dbReference>
<evidence type="ECO:0000313" key="2">
    <source>
        <dbReference type="Proteomes" id="UP000826656"/>
    </source>
</evidence>
<gene>
    <name evidence="1" type="ORF">KY290_017809</name>
</gene>
<evidence type="ECO:0000313" key="1">
    <source>
        <dbReference type="EMBL" id="KAH0761736.1"/>
    </source>
</evidence>
<sequence>MEAARPPAAGCDQQLRATFLYLCSCARPSFAAAMVAWRGAGRGSWRGAGQRRWEWAPMGVGRGWGGGE</sequence>
<comment type="caution">
    <text evidence="1">The sequence shown here is derived from an EMBL/GenBank/DDBJ whole genome shotgun (WGS) entry which is preliminary data.</text>
</comment>
<protein>
    <submittedName>
        <fullName evidence="1">Uncharacterized protein</fullName>
    </submittedName>
</protein>